<name>A0A9W3AQD5_BIOGL</name>
<dbReference type="GeneID" id="106070548"/>
<evidence type="ECO:0000313" key="8">
    <source>
        <dbReference type="RefSeq" id="XP_055889433.1"/>
    </source>
</evidence>
<organism evidence="7 8">
    <name type="scientific">Biomphalaria glabrata</name>
    <name type="common">Bloodfluke planorb</name>
    <name type="synonym">Freshwater snail</name>
    <dbReference type="NCBI Taxonomy" id="6526"/>
    <lineage>
        <taxon>Eukaryota</taxon>
        <taxon>Metazoa</taxon>
        <taxon>Spiralia</taxon>
        <taxon>Lophotrochozoa</taxon>
        <taxon>Mollusca</taxon>
        <taxon>Gastropoda</taxon>
        <taxon>Heterobranchia</taxon>
        <taxon>Euthyneura</taxon>
        <taxon>Panpulmonata</taxon>
        <taxon>Hygrophila</taxon>
        <taxon>Lymnaeoidea</taxon>
        <taxon>Planorbidae</taxon>
        <taxon>Biomphalaria</taxon>
    </lineage>
</organism>
<dbReference type="Pfam" id="PF00083">
    <property type="entry name" value="Sugar_tr"/>
    <property type="match status" value="1"/>
</dbReference>
<dbReference type="Proteomes" id="UP001165740">
    <property type="component" value="Chromosome 6"/>
</dbReference>
<dbReference type="InterPro" id="IPR005828">
    <property type="entry name" value="MFS_sugar_transport-like"/>
</dbReference>
<dbReference type="PANTHER" id="PTHR24064">
    <property type="entry name" value="SOLUTE CARRIER FAMILY 22 MEMBER"/>
    <property type="match status" value="1"/>
</dbReference>
<evidence type="ECO:0000256" key="2">
    <source>
        <dbReference type="ARBA" id="ARBA00022692"/>
    </source>
</evidence>
<feature type="transmembrane region" description="Helical" evidence="5">
    <location>
        <begin position="198"/>
        <end position="223"/>
    </location>
</feature>
<feature type="transmembrane region" description="Helical" evidence="5">
    <location>
        <begin position="173"/>
        <end position="192"/>
    </location>
</feature>
<dbReference type="RefSeq" id="XP_055889434.1">
    <property type="nucleotide sequence ID" value="XM_056033459.1"/>
</dbReference>
<feature type="transmembrane region" description="Helical" evidence="5">
    <location>
        <begin position="368"/>
        <end position="389"/>
    </location>
</feature>
<dbReference type="CDD" id="cd17317">
    <property type="entry name" value="MFS_SLC22"/>
    <property type="match status" value="1"/>
</dbReference>
<dbReference type="InterPro" id="IPR020846">
    <property type="entry name" value="MFS_dom"/>
</dbReference>
<reference evidence="8 9" key="1">
    <citation type="submission" date="2025-04" db="UniProtKB">
        <authorList>
            <consortium name="RefSeq"/>
        </authorList>
    </citation>
    <scope>IDENTIFICATION</scope>
</reference>
<comment type="subcellular location">
    <subcellularLocation>
        <location evidence="1">Membrane</location>
        <topology evidence="1">Multi-pass membrane protein</topology>
    </subcellularLocation>
</comment>
<dbReference type="PROSITE" id="PS50850">
    <property type="entry name" value="MFS"/>
    <property type="match status" value="1"/>
</dbReference>
<dbReference type="RefSeq" id="XP_055889433.1">
    <property type="nucleotide sequence ID" value="XM_056033458.1"/>
</dbReference>
<dbReference type="GO" id="GO:0016020">
    <property type="term" value="C:membrane"/>
    <property type="evidence" value="ECO:0007669"/>
    <property type="project" value="UniProtKB-SubCell"/>
</dbReference>
<evidence type="ECO:0000313" key="10">
    <source>
        <dbReference type="RefSeq" id="XP_055889435.1"/>
    </source>
</evidence>
<feature type="transmembrane region" description="Helical" evidence="5">
    <location>
        <begin position="398"/>
        <end position="418"/>
    </location>
</feature>
<feature type="transmembrane region" description="Helical" evidence="5">
    <location>
        <begin position="335"/>
        <end position="356"/>
    </location>
</feature>
<accession>A0A9W3AQD5</accession>
<dbReference type="OMA" id="IAYITRD"/>
<dbReference type="Gene3D" id="1.20.1250.20">
    <property type="entry name" value="MFS general substrate transporter like domains"/>
    <property type="match status" value="1"/>
</dbReference>
<dbReference type="InterPro" id="IPR005829">
    <property type="entry name" value="Sugar_transporter_CS"/>
</dbReference>
<evidence type="ECO:0000256" key="3">
    <source>
        <dbReference type="ARBA" id="ARBA00022989"/>
    </source>
</evidence>
<feature type="transmembrane region" description="Helical" evidence="5">
    <location>
        <begin position="460"/>
        <end position="480"/>
    </location>
</feature>
<feature type="transmembrane region" description="Helical" evidence="5">
    <location>
        <begin position="148"/>
        <end position="166"/>
    </location>
</feature>
<evidence type="ECO:0000313" key="9">
    <source>
        <dbReference type="RefSeq" id="XP_055889434.1"/>
    </source>
</evidence>
<protein>
    <submittedName>
        <fullName evidence="8 9">Organic cation transporter protein-like</fullName>
    </submittedName>
</protein>
<feature type="transmembrane region" description="Helical" evidence="5">
    <location>
        <begin position="424"/>
        <end position="448"/>
    </location>
</feature>
<evidence type="ECO:0000259" key="6">
    <source>
        <dbReference type="PROSITE" id="PS50850"/>
    </source>
</evidence>
<keyword evidence="7" id="KW-1185">Reference proteome</keyword>
<dbReference type="SUPFAM" id="SSF103473">
    <property type="entry name" value="MFS general substrate transporter"/>
    <property type="match status" value="1"/>
</dbReference>
<evidence type="ECO:0000313" key="7">
    <source>
        <dbReference type="Proteomes" id="UP001165740"/>
    </source>
</evidence>
<dbReference type="AlphaFoldDB" id="A0A9W3AQD5"/>
<keyword evidence="4 5" id="KW-0472">Membrane</keyword>
<dbReference type="PROSITE" id="PS00216">
    <property type="entry name" value="SUGAR_TRANSPORT_1"/>
    <property type="match status" value="1"/>
</dbReference>
<dbReference type="OrthoDB" id="3936150at2759"/>
<feature type="transmembrane region" description="Helical" evidence="5">
    <location>
        <begin position="259"/>
        <end position="277"/>
    </location>
</feature>
<feature type="transmembrane region" description="Helical" evidence="5">
    <location>
        <begin position="230"/>
        <end position="253"/>
    </location>
</feature>
<evidence type="ECO:0000256" key="5">
    <source>
        <dbReference type="SAM" id="Phobius"/>
    </source>
</evidence>
<proteinExistence type="predicted"/>
<sequence>MKFDEILEHIGEFGWYQKRVYFILCLPALICGLQVLSPVFTLATPLHRCKLPNYSNDTYEIQNDYQEYLINISIPPSDVDSSDYSECMIYSDVNFSAPHEFRWSNTSAPRSTRTCKEWVYDKSEYDLSAIEEFSIVCEDTIMRSHSNMVQFSGALFGAIFMGFIADCLGRKKAIMLTLLIQFGSSLGIYLAPSYQAMTIIRFFTGIAAYSLFAISATTGIELVGPAKRTFTGVVVEIYWCVGILLLLPIAYLLPNWRHIQLAMCILTVPLFSIWWLIPESPRWLLDKGRYTEAEDILQKICRSNQTKLPQDALIPETRTQCPHTKIWNMFTHRVLIVRTFIVFFNWLAVNLLYYGISLSLDNLAGSTYVNFLIGGVVELVAYAVCLLLLDRTGRKKMYCVSMFIGAISCLAVVLPITLGNQSHMWIATVLAMIGKLCSSACYAILYILSAELFPTVIRNSGIGFCSVFENIGGMISPYIADMGIVLGGAFAQGLPMTVFGTVSIIAAFLSLFLPETLHRTLPETIQDAIDFDKQQTYDRNGSKVPVVEVELQVPLTAKE</sequence>
<evidence type="ECO:0000256" key="1">
    <source>
        <dbReference type="ARBA" id="ARBA00004141"/>
    </source>
</evidence>
<dbReference type="InterPro" id="IPR036259">
    <property type="entry name" value="MFS_trans_sf"/>
</dbReference>
<gene>
    <name evidence="8 9 10" type="primary">LOC106070548</name>
</gene>
<feature type="transmembrane region" description="Helical" evidence="5">
    <location>
        <begin position="492"/>
        <end position="513"/>
    </location>
</feature>
<feature type="domain" description="Major facilitator superfamily (MFS) profile" evidence="6">
    <location>
        <begin position="20"/>
        <end position="518"/>
    </location>
</feature>
<dbReference type="RefSeq" id="XP_055889435.1">
    <property type="nucleotide sequence ID" value="XM_056033460.1"/>
</dbReference>
<keyword evidence="2 5" id="KW-0812">Transmembrane</keyword>
<evidence type="ECO:0000256" key="4">
    <source>
        <dbReference type="ARBA" id="ARBA00023136"/>
    </source>
</evidence>
<dbReference type="GO" id="GO:0022857">
    <property type="term" value="F:transmembrane transporter activity"/>
    <property type="evidence" value="ECO:0007669"/>
    <property type="project" value="InterPro"/>
</dbReference>
<feature type="transmembrane region" description="Helical" evidence="5">
    <location>
        <begin position="20"/>
        <end position="43"/>
    </location>
</feature>
<keyword evidence="3 5" id="KW-1133">Transmembrane helix</keyword>